<feature type="transmembrane region" description="Helical" evidence="1">
    <location>
        <begin position="55"/>
        <end position="72"/>
    </location>
</feature>
<dbReference type="InParanoid" id="A0A078AXD8"/>
<feature type="transmembrane region" description="Helical" evidence="1">
    <location>
        <begin position="20"/>
        <end position="43"/>
    </location>
</feature>
<evidence type="ECO:0000313" key="2">
    <source>
        <dbReference type="EMBL" id="CDW85448.1"/>
    </source>
</evidence>
<keyword evidence="1" id="KW-0472">Membrane</keyword>
<name>A0A078AXD8_STYLE</name>
<proteinExistence type="predicted"/>
<dbReference type="AlphaFoldDB" id="A0A078AXD8"/>
<sequence length="396" mass="46276">MRRENVKPSLVTYYLTRSSLIHPLLAITQVNIGIYLLFAAPYINTRFYTVAAPMFFRQLCCLTLIFLFALATRKFNTSLTLRDWIYCILVGLIGISTAQYFQLENFKTLLWQSGVYRLATWQPIVPVIVTFISLLLKLEKPSRIRYFVIVVDFVFLTIIIIIRACWRTFFIYILECLNRGSWTIGDMPQILYELEEVIGVLIFSCFNEVINYILLLYLMKKTFITKASLYGILSAIVIICASAVQGKIKSALLWAEVCVFLLGYMLIFLEKRREKYIVKHKAEVQHIKYIKQQDEDEFHRVIESPRQSKQPRGRAKTQREVQISQDNYFYQSQTNVENKRAENIAEVIIRDLQQKKMIQVDQSNQENESYEQIMLLKNSDLSNQGGIIQNRINISS</sequence>
<feature type="transmembrane region" description="Helical" evidence="1">
    <location>
        <begin position="84"/>
        <end position="103"/>
    </location>
</feature>
<dbReference type="EMBL" id="CCKQ01013744">
    <property type="protein sequence ID" value="CDW85448.1"/>
    <property type="molecule type" value="Genomic_DNA"/>
</dbReference>
<feature type="transmembrane region" description="Helical" evidence="1">
    <location>
        <begin position="251"/>
        <end position="269"/>
    </location>
</feature>
<evidence type="ECO:0000256" key="1">
    <source>
        <dbReference type="SAM" id="Phobius"/>
    </source>
</evidence>
<keyword evidence="1" id="KW-1133">Transmembrane helix</keyword>
<gene>
    <name evidence="2" type="primary">Contig13596.g14503</name>
    <name evidence="2" type="ORF">STYLEM_14524</name>
</gene>
<protein>
    <submittedName>
        <fullName evidence="2">Uncharacterized protein</fullName>
    </submittedName>
</protein>
<evidence type="ECO:0000313" key="3">
    <source>
        <dbReference type="Proteomes" id="UP000039865"/>
    </source>
</evidence>
<organism evidence="2 3">
    <name type="scientific">Stylonychia lemnae</name>
    <name type="common">Ciliate</name>
    <dbReference type="NCBI Taxonomy" id="5949"/>
    <lineage>
        <taxon>Eukaryota</taxon>
        <taxon>Sar</taxon>
        <taxon>Alveolata</taxon>
        <taxon>Ciliophora</taxon>
        <taxon>Intramacronucleata</taxon>
        <taxon>Spirotrichea</taxon>
        <taxon>Stichotrichia</taxon>
        <taxon>Sporadotrichida</taxon>
        <taxon>Oxytrichidae</taxon>
        <taxon>Stylonychinae</taxon>
        <taxon>Stylonychia</taxon>
    </lineage>
</organism>
<feature type="transmembrane region" description="Helical" evidence="1">
    <location>
        <begin position="227"/>
        <end position="245"/>
    </location>
</feature>
<accession>A0A078AXD8</accession>
<keyword evidence="3" id="KW-1185">Reference proteome</keyword>
<keyword evidence="1" id="KW-0812">Transmembrane</keyword>
<feature type="transmembrane region" description="Helical" evidence="1">
    <location>
        <begin position="148"/>
        <end position="174"/>
    </location>
</feature>
<feature type="transmembrane region" description="Helical" evidence="1">
    <location>
        <begin position="197"/>
        <end position="218"/>
    </location>
</feature>
<dbReference type="Proteomes" id="UP000039865">
    <property type="component" value="Unassembled WGS sequence"/>
</dbReference>
<reference evidence="2 3" key="1">
    <citation type="submission" date="2014-06" db="EMBL/GenBank/DDBJ databases">
        <authorList>
            <person name="Swart Estienne"/>
        </authorList>
    </citation>
    <scope>NUCLEOTIDE SEQUENCE [LARGE SCALE GENOMIC DNA]</scope>
    <source>
        <strain evidence="2 3">130c</strain>
    </source>
</reference>
<feature type="transmembrane region" description="Helical" evidence="1">
    <location>
        <begin position="115"/>
        <end position="136"/>
    </location>
</feature>